<protein>
    <submittedName>
        <fullName evidence="1">Uncharacterized protein</fullName>
    </submittedName>
</protein>
<dbReference type="RefSeq" id="WP_074891543.1">
    <property type="nucleotide sequence ID" value="NZ_FOHW01000026.1"/>
</dbReference>
<dbReference type="Proteomes" id="UP000182332">
    <property type="component" value="Unassembled WGS sequence"/>
</dbReference>
<evidence type="ECO:0000313" key="1">
    <source>
        <dbReference type="EMBL" id="SET80840.1"/>
    </source>
</evidence>
<evidence type="ECO:0000313" key="2">
    <source>
        <dbReference type="Proteomes" id="UP000182332"/>
    </source>
</evidence>
<name>A0A1I0HAN6_9PSED</name>
<sequence length="630" mass="68373">MSYQYGQEARERISAFGLAKIAEFIEEVPHTYRKNYYDRQPPISGFRRSSPPEFKEKQRRLIGHILHPQSGQKGDADWKTFANFWVAWAINRLGEDFPAGDRSAPQADAAPIFIETMANKFPDAPREILERLIAFSGFADHADTQAALGRFRPESTLARDRMIDGLPGRLDKIEGYFEIAETAAEEVAEHIELLESAMSSLLKNVEDVSVRIQGAVSEAADLRAEFNTSAELTEQLAEAVQALDYVGRKNTEALASTDDRVELATQKLNALSDQATIWDEASTQVLELKGLVDQINLQAPDWAQSAEAVAVLSERMESLQTNLNKLGSGSGHGQQQVRLLEVEAQGPIVEIRTVENACELIACNLQASGIVKGAAISVARVVVAGLASGQMIQFSGSLADFVADAVAAAVGGPTFHEWRVPVGLISEEAASDCFDEAAGTSGCLLLKGANRSAFEIYGTAIRDVVTRRQLSIATNHSLALISSWAQGPAAFPDGGTLAELGPVINTDSLQMRGVSSRLPSLKYGCLRSKSWDQLEGFSNETPSSLIPDLQELLDESSFNPGNLWTRSAYRAYLQLRSTPGGSEGGDLHSMLMFWACPWAKTSGGPFENIAAVAERILAQQQAESSHLEDA</sequence>
<gene>
    <name evidence="1" type="ORF">SAMN05216197_12643</name>
</gene>
<dbReference type="EMBL" id="FOHW01000026">
    <property type="protein sequence ID" value="SET80840.1"/>
    <property type="molecule type" value="Genomic_DNA"/>
</dbReference>
<proteinExistence type="predicted"/>
<dbReference type="OrthoDB" id="6638283at2"/>
<dbReference type="AlphaFoldDB" id="A0A1I0HAN6"/>
<reference evidence="1 2" key="1">
    <citation type="submission" date="2016-10" db="EMBL/GenBank/DDBJ databases">
        <authorList>
            <person name="de Groot N.N."/>
        </authorList>
    </citation>
    <scope>NUCLEOTIDE SEQUENCE [LARGE SCALE GENOMIC DNA]</scope>
    <source>
        <strain evidence="1 2">DSM 11363</strain>
    </source>
</reference>
<organism evidence="1 2">
    <name type="scientific">Pseudomonas graminis</name>
    <dbReference type="NCBI Taxonomy" id="158627"/>
    <lineage>
        <taxon>Bacteria</taxon>
        <taxon>Pseudomonadati</taxon>
        <taxon>Pseudomonadota</taxon>
        <taxon>Gammaproteobacteria</taxon>
        <taxon>Pseudomonadales</taxon>
        <taxon>Pseudomonadaceae</taxon>
        <taxon>Pseudomonas</taxon>
    </lineage>
</organism>
<accession>A0A1I0HAN6</accession>